<sequence length="115" mass="12013">MVRLLRAPGGDVSQPDELGMTPLVYAVFLEGDSGVAVLAELLDAEEKADVNTIGPSGLCALDEAARLGRSAAHAIEGQSTETVQELLEAGVDVMPGVLFRDDWTPMMCAAKVGDV</sequence>
<keyword evidence="2" id="KW-1185">Reference proteome</keyword>
<reference evidence="1 2" key="1">
    <citation type="submission" date="2024-09" db="EMBL/GenBank/DDBJ databases">
        <title>Itraconazole resistance in Madurella fahalii resulting from another homologue of gene encoding cytochrome P450 14-alpha sterol demethylase (CYP51).</title>
        <authorList>
            <person name="Yoshioka I."/>
            <person name="Fahal A.H."/>
            <person name="Kaneko S."/>
            <person name="Yaguchi T."/>
        </authorList>
    </citation>
    <scope>NUCLEOTIDE SEQUENCE [LARGE SCALE GENOMIC DNA]</scope>
    <source>
        <strain evidence="1 2">IFM 68171</strain>
    </source>
</reference>
<dbReference type="GeneID" id="98173277"/>
<dbReference type="RefSeq" id="XP_070914055.1">
    <property type="nucleotide sequence ID" value="XM_071057954.1"/>
</dbReference>
<dbReference type="Proteomes" id="UP001628179">
    <property type="component" value="Unassembled WGS sequence"/>
</dbReference>
<proteinExistence type="predicted"/>
<comment type="caution">
    <text evidence="1">The sequence shown here is derived from an EMBL/GenBank/DDBJ whole genome shotgun (WGS) entry which is preliminary data.</text>
</comment>
<name>A0ABQ0G3I2_9PEZI</name>
<organism evidence="1 2">
    <name type="scientific">Madurella fahalii</name>
    <dbReference type="NCBI Taxonomy" id="1157608"/>
    <lineage>
        <taxon>Eukaryota</taxon>
        <taxon>Fungi</taxon>
        <taxon>Dikarya</taxon>
        <taxon>Ascomycota</taxon>
        <taxon>Pezizomycotina</taxon>
        <taxon>Sordariomycetes</taxon>
        <taxon>Sordariomycetidae</taxon>
        <taxon>Sordariales</taxon>
        <taxon>Sordariales incertae sedis</taxon>
        <taxon>Madurella</taxon>
    </lineage>
</organism>
<dbReference type="InterPro" id="IPR036770">
    <property type="entry name" value="Ankyrin_rpt-contain_sf"/>
</dbReference>
<dbReference type="EMBL" id="BAAFSV010000001">
    <property type="protein sequence ID" value="GAB1312322.1"/>
    <property type="molecule type" value="Genomic_DNA"/>
</dbReference>
<dbReference type="SUPFAM" id="SSF48403">
    <property type="entry name" value="Ankyrin repeat"/>
    <property type="match status" value="1"/>
</dbReference>
<gene>
    <name evidence="1" type="ORF">MFIFM68171_02532</name>
</gene>
<dbReference type="Gene3D" id="1.25.40.20">
    <property type="entry name" value="Ankyrin repeat-containing domain"/>
    <property type="match status" value="1"/>
</dbReference>
<evidence type="ECO:0000313" key="2">
    <source>
        <dbReference type="Proteomes" id="UP001628179"/>
    </source>
</evidence>
<accession>A0ABQ0G3I2</accession>
<protein>
    <submittedName>
        <fullName evidence="1">Uncharacterized protein</fullName>
    </submittedName>
</protein>
<evidence type="ECO:0000313" key="1">
    <source>
        <dbReference type="EMBL" id="GAB1312322.1"/>
    </source>
</evidence>